<reference evidence="1" key="1">
    <citation type="submission" date="2014-11" db="EMBL/GenBank/DDBJ databases">
        <authorList>
            <person name="Amaro Gonzalez C."/>
        </authorList>
    </citation>
    <scope>NUCLEOTIDE SEQUENCE</scope>
</reference>
<dbReference type="AlphaFoldDB" id="A0A0E9PIY0"/>
<evidence type="ECO:0000313" key="1">
    <source>
        <dbReference type="EMBL" id="JAH04484.1"/>
    </source>
</evidence>
<protein>
    <submittedName>
        <fullName evidence="1">Uncharacterized protein</fullName>
    </submittedName>
</protein>
<proteinExistence type="predicted"/>
<dbReference type="EMBL" id="GBXM01104093">
    <property type="protein sequence ID" value="JAH04484.1"/>
    <property type="molecule type" value="Transcribed_RNA"/>
</dbReference>
<reference evidence="1" key="2">
    <citation type="journal article" date="2015" name="Fish Shellfish Immunol.">
        <title>Early steps in the European eel (Anguilla anguilla)-Vibrio vulnificus interaction in the gills: Role of the RtxA13 toxin.</title>
        <authorList>
            <person name="Callol A."/>
            <person name="Pajuelo D."/>
            <person name="Ebbesson L."/>
            <person name="Teles M."/>
            <person name="MacKenzie S."/>
            <person name="Amaro C."/>
        </authorList>
    </citation>
    <scope>NUCLEOTIDE SEQUENCE</scope>
</reference>
<accession>A0A0E9PIY0</accession>
<name>A0A0E9PIY0_ANGAN</name>
<sequence length="21" mass="2476">MAGLRPYADVLLCCFFFPLLW</sequence>
<organism evidence="1">
    <name type="scientific">Anguilla anguilla</name>
    <name type="common">European freshwater eel</name>
    <name type="synonym">Muraena anguilla</name>
    <dbReference type="NCBI Taxonomy" id="7936"/>
    <lineage>
        <taxon>Eukaryota</taxon>
        <taxon>Metazoa</taxon>
        <taxon>Chordata</taxon>
        <taxon>Craniata</taxon>
        <taxon>Vertebrata</taxon>
        <taxon>Euteleostomi</taxon>
        <taxon>Actinopterygii</taxon>
        <taxon>Neopterygii</taxon>
        <taxon>Teleostei</taxon>
        <taxon>Anguilliformes</taxon>
        <taxon>Anguillidae</taxon>
        <taxon>Anguilla</taxon>
    </lineage>
</organism>